<evidence type="ECO:0000313" key="2">
    <source>
        <dbReference type="EMBL" id="KKK77237.1"/>
    </source>
</evidence>
<accession>A0A0F8Y700</accession>
<dbReference type="EMBL" id="LAZR01055050">
    <property type="protein sequence ID" value="KKK77237.1"/>
    <property type="molecule type" value="Genomic_DNA"/>
</dbReference>
<name>A0A0F8Y700_9ZZZZ</name>
<organism evidence="2">
    <name type="scientific">marine sediment metagenome</name>
    <dbReference type="NCBI Taxonomy" id="412755"/>
    <lineage>
        <taxon>unclassified sequences</taxon>
        <taxon>metagenomes</taxon>
        <taxon>ecological metagenomes</taxon>
    </lineage>
</organism>
<proteinExistence type="predicted"/>
<comment type="caution">
    <text evidence="2">The sequence shown here is derived from an EMBL/GenBank/DDBJ whole genome shotgun (WGS) entry which is preliminary data.</text>
</comment>
<dbReference type="AlphaFoldDB" id="A0A0F8Y700"/>
<reference evidence="2" key="1">
    <citation type="journal article" date="2015" name="Nature">
        <title>Complex archaea that bridge the gap between prokaryotes and eukaryotes.</title>
        <authorList>
            <person name="Spang A."/>
            <person name="Saw J.H."/>
            <person name="Jorgensen S.L."/>
            <person name="Zaremba-Niedzwiedzka K."/>
            <person name="Martijn J."/>
            <person name="Lind A.E."/>
            <person name="van Eijk R."/>
            <person name="Schleper C."/>
            <person name="Guy L."/>
            <person name="Ettema T.J."/>
        </authorList>
    </citation>
    <scope>NUCLEOTIDE SEQUENCE</scope>
</reference>
<sequence>MATKKKATPKKKRLSKVEQEKRRKRRAVGRPKTVKVRGYTAKGYTRAAPRPK</sequence>
<feature type="compositionally biased region" description="Basic residues" evidence="1">
    <location>
        <begin position="22"/>
        <end position="35"/>
    </location>
</feature>
<protein>
    <submittedName>
        <fullName evidence="2">Uncharacterized protein</fullName>
    </submittedName>
</protein>
<gene>
    <name evidence="2" type="ORF">LCGC14_2855630</name>
</gene>
<feature type="region of interest" description="Disordered" evidence="1">
    <location>
        <begin position="1"/>
        <end position="52"/>
    </location>
</feature>
<evidence type="ECO:0000256" key="1">
    <source>
        <dbReference type="SAM" id="MobiDB-lite"/>
    </source>
</evidence>
<feature type="compositionally biased region" description="Basic residues" evidence="1">
    <location>
        <begin position="1"/>
        <end position="14"/>
    </location>
</feature>